<feature type="region of interest" description="Disordered" evidence="1">
    <location>
        <begin position="46"/>
        <end position="79"/>
    </location>
</feature>
<organism evidence="2 3">
    <name type="scientific">Oryza rufipogon</name>
    <name type="common">Brownbeard rice</name>
    <name type="synonym">Asian wild rice</name>
    <dbReference type="NCBI Taxonomy" id="4529"/>
    <lineage>
        <taxon>Eukaryota</taxon>
        <taxon>Viridiplantae</taxon>
        <taxon>Streptophyta</taxon>
        <taxon>Embryophyta</taxon>
        <taxon>Tracheophyta</taxon>
        <taxon>Spermatophyta</taxon>
        <taxon>Magnoliopsida</taxon>
        <taxon>Liliopsida</taxon>
        <taxon>Poales</taxon>
        <taxon>Poaceae</taxon>
        <taxon>BOP clade</taxon>
        <taxon>Oryzoideae</taxon>
        <taxon>Oryzeae</taxon>
        <taxon>Oryzinae</taxon>
        <taxon>Oryza</taxon>
    </lineage>
</organism>
<evidence type="ECO:0000256" key="1">
    <source>
        <dbReference type="SAM" id="MobiDB-lite"/>
    </source>
</evidence>
<dbReference type="AlphaFoldDB" id="A0A0E0PWY4"/>
<sequence>MPALRGQGLQRLLPTGTNQIHHKFSKANSSLHHCHLAATLRQAARPLPPPLLPHAPPAPPPPFAGPPPSRRRGCIRRSPRAATLNIINNSSRVDLGPLPESNFIATNQKAAVQPPMTTATKEGRATIRKRKAEPRKRNTQPNKKSELKKREETKKKEPTTAMGGDGGFEI</sequence>
<dbReference type="Proteomes" id="UP000008022">
    <property type="component" value="Unassembled WGS sequence"/>
</dbReference>
<feature type="compositionally biased region" description="Polar residues" evidence="1">
    <location>
        <begin position="106"/>
        <end position="120"/>
    </location>
</feature>
<feature type="region of interest" description="Disordered" evidence="1">
    <location>
        <begin position="106"/>
        <end position="170"/>
    </location>
</feature>
<feature type="compositionally biased region" description="Basic residues" evidence="1">
    <location>
        <begin position="126"/>
        <end position="138"/>
    </location>
</feature>
<keyword evidence="3" id="KW-1185">Reference proteome</keyword>
<dbReference type="HOGENOM" id="CLU_1573223_0_0_1"/>
<accession>A0A0E0PWY4</accession>
<feature type="compositionally biased region" description="Basic residues" evidence="1">
    <location>
        <begin position="69"/>
        <end position="79"/>
    </location>
</feature>
<dbReference type="EnsemblPlants" id="ORUFI06G13100.1">
    <property type="protein sequence ID" value="ORUFI06G13100.1"/>
    <property type="gene ID" value="ORUFI06G13100"/>
</dbReference>
<protein>
    <submittedName>
        <fullName evidence="2">Uncharacterized protein</fullName>
    </submittedName>
</protein>
<proteinExistence type="predicted"/>
<feature type="compositionally biased region" description="Basic and acidic residues" evidence="1">
    <location>
        <begin position="143"/>
        <end position="158"/>
    </location>
</feature>
<feature type="compositionally biased region" description="Pro residues" evidence="1">
    <location>
        <begin position="46"/>
        <end position="68"/>
    </location>
</feature>
<reference evidence="3" key="1">
    <citation type="submission" date="2013-06" db="EMBL/GenBank/DDBJ databases">
        <authorList>
            <person name="Zhao Q."/>
        </authorList>
    </citation>
    <scope>NUCLEOTIDE SEQUENCE</scope>
    <source>
        <strain evidence="3">cv. W1943</strain>
    </source>
</reference>
<name>A0A0E0PWY4_ORYRU</name>
<dbReference type="Gramene" id="ORUFI06G13100.1">
    <property type="protein sequence ID" value="ORUFI06G13100.1"/>
    <property type="gene ID" value="ORUFI06G13100"/>
</dbReference>
<evidence type="ECO:0000313" key="2">
    <source>
        <dbReference type="EnsemblPlants" id="ORUFI06G13100.1"/>
    </source>
</evidence>
<reference evidence="2" key="2">
    <citation type="submission" date="2015-06" db="UniProtKB">
        <authorList>
            <consortium name="EnsemblPlants"/>
        </authorList>
    </citation>
    <scope>IDENTIFICATION</scope>
</reference>
<evidence type="ECO:0000313" key="3">
    <source>
        <dbReference type="Proteomes" id="UP000008022"/>
    </source>
</evidence>